<dbReference type="InterPro" id="IPR015425">
    <property type="entry name" value="FH2_Formin"/>
</dbReference>
<feature type="domain" description="GBD/FH3" evidence="5">
    <location>
        <begin position="40"/>
        <end position="509"/>
    </location>
</feature>
<dbReference type="InterPro" id="IPR043592">
    <property type="entry name" value="FMNL_animal"/>
</dbReference>
<comment type="similarity">
    <text evidence="1">Belongs to the formin homology family.</text>
</comment>
<dbReference type="FunFam" id="1.25.10.10:FF:000036">
    <property type="entry name" value="Formin-like protein 3 isoform 1"/>
    <property type="match status" value="1"/>
</dbReference>
<dbReference type="PANTHER" id="PTHR45857">
    <property type="entry name" value="FORMIN-LIKE PROTEIN"/>
    <property type="match status" value="1"/>
</dbReference>
<evidence type="ECO:0000256" key="2">
    <source>
        <dbReference type="SAM" id="Coils"/>
    </source>
</evidence>
<dbReference type="InterPro" id="IPR014767">
    <property type="entry name" value="DAD_dom"/>
</dbReference>
<dbReference type="Pfam" id="PF02181">
    <property type="entry name" value="FH2"/>
    <property type="match status" value="1"/>
</dbReference>
<feature type="region of interest" description="Disordered" evidence="3">
    <location>
        <begin position="1"/>
        <end position="30"/>
    </location>
</feature>
<keyword evidence="2" id="KW-0175">Coiled coil</keyword>
<evidence type="ECO:0000259" key="4">
    <source>
        <dbReference type="PROSITE" id="PS51231"/>
    </source>
</evidence>
<dbReference type="Proteomes" id="UP001318040">
    <property type="component" value="Chromosome 4"/>
</dbReference>
<dbReference type="InterPro" id="IPR014768">
    <property type="entry name" value="GBD/FH3_dom"/>
</dbReference>
<evidence type="ECO:0000256" key="1">
    <source>
        <dbReference type="ARBA" id="ARBA00023449"/>
    </source>
</evidence>
<dbReference type="InterPro" id="IPR010473">
    <property type="entry name" value="GTPase-bd"/>
</dbReference>
<dbReference type="GO" id="GO:0016477">
    <property type="term" value="P:cell migration"/>
    <property type="evidence" value="ECO:0007669"/>
    <property type="project" value="TreeGrafter"/>
</dbReference>
<evidence type="ECO:0000256" key="3">
    <source>
        <dbReference type="SAM" id="MobiDB-lite"/>
    </source>
</evidence>
<dbReference type="GO" id="GO:0031267">
    <property type="term" value="F:small GTPase binding"/>
    <property type="evidence" value="ECO:0007669"/>
    <property type="project" value="InterPro"/>
</dbReference>
<dbReference type="SMART" id="SM01139">
    <property type="entry name" value="Drf_FH3"/>
    <property type="match status" value="1"/>
</dbReference>
<dbReference type="InterPro" id="IPR016024">
    <property type="entry name" value="ARM-type_fold"/>
</dbReference>
<evidence type="ECO:0000259" key="6">
    <source>
        <dbReference type="PROSITE" id="PS51444"/>
    </source>
</evidence>
<dbReference type="Gene3D" id="1.20.58.2220">
    <property type="entry name" value="Formin, FH2 domain"/>
    <property type="match status" value="1"/>
</dbReference>
<dbReference type="PROSITE" id="PS51232">
    <property type="entry name" value="GBD_FH3"/>
    <property type="match status" value="1"/>
</dbReference>
<dbReference type="Gene3D" id="1.25.10.10">
    <property type="entry name" value="Leucine-rich Repeat Variant"/>
    <property type="match status" value="2"/>
</dbReference>
<feature type="compositionally biased region" description="Pro residues" evidence="3">
    <location>
        <begin position="587"/>
        <end position="599"/>
    </location>
</feature>
<dbReference type="GO" id="GO:0030866">
    <property type="term" value="P:cortical actin cytoskeleton organization"/>
    <property type="evidence" value="ECO:0007669"/>
    <property type="project" value="TreeGrafter"/>
</dbReference>
<dbReference type="PROSITE" id="PS51444">
    <property type="entry name" value="FH2"/>
    <property type="match status" value="1"/>
</dbReference>
<evidence type="ECO:0000259" key="5">
    <source>
        <dbReference type="PROSITE" id="PS51232"/>
    </source>
</evidence>
<protein>
    <submittedName>
        <fullName evidence="8">Formin-like protein 2 isoform X1</fullName>
    </submittedName>
</protein>
<reference evidence="8" key="1">
    <citation type="submission" date="2025-08" db="UniProtKB">
        <authorList>
            <consortium name="RefSeq"/>
        </authorList>
    </citation>
    <scope>IDENTIFICATION</scope>
    <source>
        <tissue evidence="8">Sperm</tissue>
    </source>
</reference>
<dbReference type="InterPro" id="IPR042201">
    <property type="entry name" value="FH2_Formin_sf"/>
</dbReference>
<dbReference type="SMART" id="SM00498">
    <property type="entry name" value="FH2"/>
    <property type="match status" value="1"/>
</dbReference>
<feature type="compositionally biased region" description="Low complexity" evidence="3">
    <location>
        <begin position="7"/>
        <end position="30"/>
    </location>
</feature>
<dbReference type="FunFam" id="1.25.10.10:FF:000045">
    <property type="entry name" value="Formin-like protein 3 isoform 1"/>
    <property type="match status" value="1"/>
</dbReference>
<evidence type="ECO:0000313" key="8">
    <source>
        <dbReference type="RefSeq" id="XP_032801981.1"/>
    </source>
</evidence>
<accession>A0AAJ7WLC1</accession>
<dbReference type="PANTHER" id="PTHR45857:SF4">
    <property type="entry name" value="FORMIN-LIKE PROTEIN"/>
    <property type="match status" value="1"/>
</dbReference>
<dbReference type="SUPFAM" id="SSF48371">
    <property type="entry name" value="ARM repeat"/>
    <property type="match status" value="1"/>
</dbReference>
<dbReference type="FunFam" id="1.20.58.2220:FF:000001">
    <property type="entry name" value="Formin-like 1, isoform CRA_c"/>
    <property type="match status" value="1"/>
</dbReference>
<dbReference type="RefSeq" id="XP_032801981.1">
    <property type="nucleotide sequence ID" value="XM_032946090.1"/>
</dbReference>
<dbReference type="GO" id="GO:0008360">
    <property type="term" value="P:regulation of cell shape"/>
    <property type="evidence" value="ECO:0007669"/>
    <property type="project" value="TreeGrafter"/>
</dbReference>
<dbReference type="KEGG" id="pmrn:116938663"/>
<organism evidence="7 8">
    <name type="scientific">Petromyzon marinus</name>
    <name type="common">Sea lamprey</name>
    <dbReference type="NCBI Taxonomy" id="7757"/>
    <lineage>
        <taxon>Eukaryota</taxon>
        <taxon>Metazoa</taxon>
        <taxon>Chordata</taxon>
        <taxon>Craniata</taxon>
        <taxon>Vertebrata</taxon>
        <taxon>Cyclostomata</taxon>
        <taxon>Hyperoartia</taxon>
        <taxon>Petromyzontiformes</taxon>
        <taxon>Petromyzontidae</taxon>
        <taxon>Petromyzon</taxon>
    </lineage>
</organism>
<evidence type="ECO:0000313" key="7">
    <source>
        <dbReference type="Proteomes" id="UP001318040"/>
    </source>
</evidence>
<feature type="coiled-coil region" evidence="2">
    <location>
        <begin position="428"/>
        <end position="518"/>
    </location>
</feature>
<feature type="domain" description="FH2" evidence="6">
    <location>
        <begin position="660"/>
        <end position="1051"/>
    </location>
</feature>
<proteinExistence type="inferred from homology"/>
<feature type="compositionally biased region" description="Pro residues" evidence="3">
    <location>
        <begin position="606"/>
        <end position="636"/>
    </location>
</feature>
<gene>
    <name evidence="8" type="primary">FMNL2</name>
</gene>
<feature type="region of interest" description="Disordered" evidence="3">
    <location>
        <begin position="585"/>
        <end position="641"/>
    </location>
</feature>
<dbReference type="SUPFAM" id="SSF101447">
    <property type="entry name" value="Formin homology 2 domain (FH2 domain)"/>
    <property type="match status" value="1"/>
</dbReference>
<dbReference type="GO" id="GO:0005829">
    <property type="term" value="C:cytosol"/>
    <property type="evidence" value="ECO:0007669"/>
    <property type="project" value="TreeGrafter"/>
</dbReference>
<dbReference type="InterPro" id="IPR010472">
    <property type="entry name" value="FH3_dom"/>
</dbReference>
<dbReference type="Pfam" id="PF06371">
    <property type="entry name" value="Drf_GBD"/>
    <property type="match status" value="2"/>
</dbReference>
<dbReference type="PROSITE" id="PS51231">
    <property type="entry name" value="DAD"/>
    <property type="match status" value="1"/>
</dbReference>
<dbReference type="AlphaFoldDB" id="A0AAJ7WLC1"/>
<dbReference type="Pfam" id="PF06367">
    <property type="entry name" value="Drf_FH3"/>
    <property type="match status" value="1"/>
</dbReference>
<sequence>MRKSGKSKSSAKMGNAGSMEPAHAAAAAAEARAHSMPLKLPMPDPGELEERFTVVLNSMNLPPDKARLLRQYDAEKKWELICDQERFQVKNPPHTYIQKLKSYLDPGVTRKCTLLGCVFLPLQKLRRRVQESTQVLRELEISLRTNHIGWVREFLNEENKGLDVLIEYLSFAQYAVTFDIEGAEGAGNGTLSRSKSLDRSIEDLSGKNNGLHAAVCTTTAKMARHHLSLRRGNITESDGYNSLPSRKTLKNSRLVSQKDDVHVCIMCLRAIMNYQYGFNMVMAHPQCVNEIALSLNNKNPRTKALVLELLAAVCLVRGGHEIILSAFDNFKEVCGEKQRFERLMEYFRNEDSNIDFMVACMQFINIVVHSVDDMNFRVHLQYEFTKLALDSYLEKLKHTESDKLQVQIQAYLDNVFDVGALLEDAETKNAALERVEELEEHISHLTEKLIDCENEAMAKIVELEKQLMQANKELESIKVIYRDANTQVNTLRMMIKEKEDAMLRQSDLEKKIEELERQGTVRIHRRPDGDIMILPVLPPLGAMEGGIGGGSFENGLAGGGAFGVTGVAAATCGATGGAALIGHMGPLAPPPPPPPPPLPNGAVPNGPSPPSPPPPPPLPSGRPPPSPPPPPPPGAPPLGAFINPAAIGDEGLLKLFSVRIKKPIKTKFRMPVFNWVALKPNQINGTVFNELDDEKILEELDMDEFEEMFKTRAQGATVDLCLSKIKMVHKTQNKVTLLETNRAKNLAITLRKGGLTTEEICRAIQMFDLQTLRLDFVECLTRFLPSEAEVKLLRQYERERKPLDELADEDRFMLQFSKIERLTQRMTIMIFIGNFTENVQMLTPQLNAIIAASMSIKSSHKIKKILEIILAFGNYMNSSKRGAVYGFKLQSLDLLIETKSTDRKLTLLHYISNIVQHKYPDLVTFYNELRYIEKAAAVSMENVLQDVRELQRGMDLTKREFSMHESNTLLREFLAPSEARLERLLSDTKTAQEAYNTVVQYFGENPKTTPPSVFFPLLVRFVKAYKQAELDNEMKRRQEEALKEKQEEEAAALLAAQKLSPSHRNRRQQQELIAELKKKQVKERMVYEGKDGAIEDIITDLRNQPYRRADAVRRSVRRRYDEQSGRWANSGEIAL</sequence>
<feature type="domain" description="DAD" evidence="4">
    <location>
        <begin position="1087"/>
        <end position="1121"/>
    </location>
</feature>
<dbReference type="GO" id="GO:0051015">
    <property type="term" value="F:actin filament binding"/>
    <property type="evidence" value="ECO:0007669"/>
    <property type="project" value="TreeGrafter"/>
</dbReference>
<dbReference type="InterPro" id="IPR011989">
    <property type="entry name" value="ARM-like"/>
</dbReference>
<dbReference type="SMART" id="SM01140">
    <property type="entry name" value="Drf_GBD"/>
    <property type="match status" value="1"/>
</dbReference>
<keyword evidence="7" id="KW-1185">Reference proteome</keyword>
<feature type="coiled-coil region" evidence="2">
    <location>
        <begin position="1025"/>
        <end position="1056"/>
    </location>
</feature>
<name>A0AAJ7WLC1_PETMA</name>